<dbReference type="Proteomes" id="UP001066276">
    <property type="component" value="Chromosome 5"/>
</dbReference>
<accession>A0AAV7S195</accession>
<feature type="region of interest" description="Disordered" evidence="1">
    <location>
        <begin position="1"/>
        <end position="20"/>
    </location>
</feature>
<evidence type="ECO:0000256" key="1">
    <source>
        <dbReference type="SAM" id="MobiDB-lite"/>
    </source>
</evidence>
<comment type="caution">
    <text evidence="2">The sequence shown here is derived from an EMBL/GenBank/DDBJ whole genome shotgun (WGS) entry which is preliminary data.</text>
</comment>
<feature type="compositionally biased region" description="Basic and acidic residues" evidence="1">
    <location>
        <begin position="1"/>
        <end position="12"/>
    </location>
</feature>
<feature type="non-terminal residue" evidence="2">
    <location>
        <position position="1"/>
    </location>
</feature>
<organism evidence="2 3">
    <name type="scientific">Pleurodeles waltl</name>
    <name type="common">Iberian ribbed newt</name>
    <dbReference type="NCBI Taxonomy" id="8319"/>
    <lineage>
        <taxon>Eukaryota</taxon>
        <taxon>Metazoa</taxon>
        <taxon>Chordata</taxon>
        <taxon>Craniata</taxon>
        <taxon>Vertebrata</taxon>
        <taxon>Euteleostomi</taxon>
        <taxon>Amphibia</taxon>
        <taxon>Batrachia</taxon>
        <taxon>Caudata</taxon>
        <taxon>Salamandroidea</taxon>
        <taxon>Salamandridae</taxon>
        <taxon>Pleurodelinae</taxon>
        <taxon>Pleurodeles</taxon>
    </lineage>
</organism>
<protein>
    <submittedName>
        <fullName evidence="2">Uncharacterized protein</fullName>
    </submittedName>
</protein>
<evidence type="ECO:0000313" key="2">
    <source>
        <dbReference type="EMBL" id="KAJ1157033.1"/>
    </source>
</evidence>
<dbReference type="AlphaFoldDB" id="A0AAV7S195"/>
<name>A0AAV7S195_PLEWA</name>
<sequence>SFESQRGRKESAFEPESQPTKIAADRLRVFKARPLNPVDYEGTLGSRAFAIRRGCLRA</sequence>
<proteinExistence type="predicted"/>
<gene>
    <name evidence="2" type="ORF">NDU88_009748</name>
</gene>
<dbReference type="EMBL" id="JANPWB010000009">
    <property type="protein sequence ID" value="KAJ1157033.1"/>
    <property type="molecule type" value="Genomic_DNA"/>
</dbReference>
<evidence type="ECO:0000313" key="3">
    <source>
        <dbReference type="Proteomes" id="UP001066276"/>
    </source>
</evidence>
<reference evidence="2" key="1">
    <citation type="journal article" date="2022" name="bioRxiv">
        <title>Sequencing and chromosome-scale assembly of the giantPleurodeles waltlgenome.</title>
        <authorList>
            <person name="Brown T."/>
            <person name="Elewa A."/>
            <person name="Iarovenko S."/>
            <person name="Subramanian E."/>
            <person name="Araus A.J."/>
            <person name="Petzold A."/>
            <person name="Susuki M."/>
            <person name="Suzuki K.-i.T."/>
            <person name="Hayashi T."/>
            <person name="Toyoda A."/>
            <person name="Oliveira C."/>
            <person name="Osipova E."/>
            <person name="Leigh N.D."/>
            <person name="Simon A."/>
            <person name="Yun M.H."/>
        </authorList>
    </citation>
    <scope>NUCLEOTIDE SEQUENCE</scope>
    <source>
        <strain evidence="2">20211129_DDA</strain>
        <tissue evidence="2">Liver</tissue>
    </source>
</reference>
<keyword evidence="3" id="KW-1185">Reference proteome</keyword>
<feature type="non-terminal residue" evidence="2">
    <location>
        <position position="58"/>
    </location>
</feature>